<reference evidence="2 3" key="1">
    <citation type="journal article" date="2007" name="Proc. Natl. Acad. Sci. U.S.A.">
        <title>The genome of Syntrophus aciditrophicus: life at the thermodynamic limit of microbial growth.</title>
        <authorList>
            <person name="McInerney M.J."/>
            <person name="Rohlin L."/>
            <person name="Mouttaki H."/>
            <person name="Kim U."/>
            <person name="Krupp R.S."/>
            <person name="Rios-Hernandez L."/>
            <person name="Sieber J."/>
            <person name="Struchtemeyer C.G."/>
            <person name="Bhattacharyya A."/>
            <person name="Campbell J.W."/>
            <person name="Gunsalus R.P."/>
        </authorList>
    </citation>
    <scope>NUCLEOTIDE SEQUENCE [LARGE SCALE GENOMIC DNA]</scope>
    <source>
        <strain evidence="2 3">SB</strain>
    </source>
</reference>
<evidence type="ECO:0000313" key="3">
    <source>
        <dbReference type="Proteomes" id="UP000001933"/>
    </source>
</evidence>
<dbReference type="eggNOG" id="ENOG502Z7T4">
    <property type="taxonomic scope" value="Bacteria"/>
</dbReference>
<protein>
    <submittedName>
        <fullName evidence="2">Hypothetical cytosolic protein</fullName>
    </submittedName>
</protein>
<dbReference type="InterPro" id="IPR018977">
    <property type="entry name" value="NurA_domain"/>
</dbReference>
<dbReference type="InParanoid" id="Q2LTX4"/>
<dbReference type="STRING" id="56780.SYN_01845"/>
<organism evidence="2 3">
    <name type="scientific">Syntrophus aciditrophicus (strain SB)</name>
    <dbReference type="NCBI Taxonomy" id="56780"/>
    <lineage>
        <taxon>Bacteria</taxon>
        <taxon>Pseudomonadati</taxon>
        <taxon>Thermodesulfobacteriota</taxon>
        <taxon>Syntrophia</taxon>
        <taxon>Syntrophales</taxon>
        <taxon>Syntrophaceae</taxon>
        <taxon>Syntrophus</taxon>
    </lineage>
</organism>
<name>Q2LTX4_SYNAS</name>
<dbReference type="AlphaFoldDB" id="Q2LTX4"/>
<dbReference type="KEGG" id="sat:SYN_01845"/>
<gene>
    <name evidence="2" type="ORF">SYN_01845</name>
</gene>
<sequence length="409" mass="45143">MVEQNGSQITANTRGNSIDFGLQRKRSIKEETECMEAFADLPDALVRDLLAKAAPVAEGVSQNLQALRDARARLYTEARNHRLICRKADLDVPREPSVVGVDGSYQVHRLTALDLCAAAAVAVEGTSKEAARYWPEPYHDMWVDGLPHCIDAVGVLRGTMVSMEMALAAKAPHDLVLLDGSFSSLVIYLNQALTRIADSSKTLSEFFLDRWKGGALDQLKGLLTSERTVAMPKFTSRNEFLRENMLNPPVMVDGKTLATMILDPGEYTRPLPLHDATDPASQQVDHLPEKYCPTKDMDEIREALNRLSVIYFRPYGWLPALRMELPSAITSSNTRLSIVLEGISRQFFSPAVIEPYPLFLADRMVKSLGSGVAVIEQTVAQHVAGSSPDIENTLLFLQNYRTEGGRGGV</sequence>
<evidence type="ECO:0000313" key="2">
    <source>
        <dbReference type="EMBL" id="ABC77537.1"/>
    </source>
</evidence>
<dbReference type="SMART" id="SM00933">
    <property type="entry name" value="NurA"/>
    <property type="match status" value="1"/>
</dbReference>
<accession>Q2LTX4</accession>
<dbReference type="EMBL" id="CP000252">
    <property type="protein sequence ID" value="ABC77537.1"/>
    <property type="molecule type" value="Genomic_DNA"/>
</dbReference>
<dbReference type="HOGENOM" id="CLU_719269_0_0_7"/>
<keyword evidence="3" id="KW-1185">Reference proteome</keyword>
<proteinExistence type="predicted"/>
<dbReference type="Proteomes" id="UP000001933">
    <property type="component" value="Chromosome"/>
</dbReference>
<evidence type="ECO:0000259" key="1">
    <source>
        <dbReference type="SMART" id="SM00933"/>
    </source>
</evidence>
<feature type="domain" description="NurA" evidence="1">
    <location>
        <begin position="96"/>
        <end position="367"/>
    </location>
</feature>